<dbReference type="STRING" id="1227492.C482_09422"/>
<evidence type="ECO:0000313" key="2">
    <source>
        <dbReference type="Proteomes" id="UP000011693"/>
    </source>
</evidence>
<dbReference type="EMBL" id="AOIN01000056">
    <property type="protein sequence ID" value="ELY99694.1"/>
    <property type="molecule type" value="Genomic_DNA"/>
</dbReference>
<dbReference type="Proteomes" id="UP000011693">
    <property type="component" value="Unassembled WGS sequence"/>
</dbReference>
<accession>M0AMB5</accession>
<reference evidence="1 2" key="1">
    <citation type="journal article" date="2014" name="PLoS Genet.">
        <title>Phylogenetically driven sequencing of extremely halophilic archaea reveals strategies for static and dynamic osmo-response.</title>
        <authorList>
            <person name="Becker E.A."/>
            <person name="Seitzer P.M."/>
            <person name="Tritt A."/>
            <person name="Larsen D."/>
            <person name="Krusor M."/>
            <person name="Yao A.I."/>
            <person name="Wu D."/>
            <person name="Madern D."/>
            <person name="Eisen J.A."/>
            <person name="Darling A.E."/>
            <person name="Facciotti M.T."/>
        </authorList>
    </citation>
    <scope>NUCLEOTIDE SEQUENCE [LARGE SCALE GENOMIC DNA]</scope>
    <source>
        <strain evidence="1 2">JCM 10990</strain>
    </source>
</reference>
<organism evidence="1 2">
    <name type="scientific">Natrialba chahannaoensis JCM 10990</name>
    <dbReference type="NCBI Taxonomy" id="1227492"/>
    <lineage>
        <taxon>Archaea</taxon>
        <taxon>Methanobacteriati</taxon>
        <taxon>Methanobacteriota</taxon>
        <taxon>Stenosarchaea group</taxon>
        <taxon>Halobacteria</taxon>
        <taxon>Halobacteriales</taxon>
        <taxon>Natrialbaceae</taxon>
        <taxon>Natrialba</taxon>
    </lineage>
</organism>
<dbReference type="PATRIC" id="fig|1227492.4.peg.1842"/>
<dbReference type="AlphaFoldDB" id="M0AMB5"/>
<comment type="caution">
    <text evidence="1">The sequence shown here is derived from an EMBL/GenBank/DDBJ whole genome shotgun (WGS) entry which is preliminary data.</text>
</comment>
<keyword evidence="2" id="KW-1185">Reference proteome</keyword>
<evidence type="ECO:0000313" key="1">
    <source>
        <dbReference type="EMBL" id="ELY99694.1"/>
    </source>
</evidence>
<protein>
    <submittedName>
        <fullName evidence="1">ABC transporter-like protein</fullName>
    </submittedName>
</protein>
<proteinExistence type="predicted"/>
<dbReference type="RefSeq" id="WP_006167290.1">
    <property type="nucleotide sequence ID" value="NZ_AOIN01000056.1"/>
</dbReference>
<sequence>MLTADDLDAGYGDLQVLSEVVLTVEEKEYVVGQGENRYEGSGDALLANEQVRQDFIGGWVRRAIRSK</sequence>
<gene>
    <name evidence="1" type="ORF">C482_09422</name>
</gene>
<name>M0AMB5_9EURY</name>